<organism evidence="1">
    <name type="scientific">uncultured organism</name>
    <dbReference type="NCBI Taxonomy" id="155900"/>
    <lineage>
        <taxon>unclassified sequences</taxon>
        <taxon>environmental samples</taxon>
    </lineage>
</organism>
<dbReference type="AlphaFoldDB" id="A0A5B8RHP6"/>
<name>A0A5B8RHP6_9ZZZZ</name>
<proteinExistence type="predicted"/>
<reference evidence="1" key="1">
    <citation type="submission" date="2019-06" db="EMBL/GenBank/DDBJ databases">
        <authorList>
            <person name="Murdoch R.W."/>
            <person name="Fathepure B."/>
        </authorList>
    </citation>
    <scope>NUCLEOTIDE SEQUENCE</scope>
</reference>
<accession>A0A5B8RHP6</accession>
<evidence type="ECO:0000313" key="1">
    <source>
        <dbReference type="EMBL" id="QEA08166.1"/>
    </source>
</evidence>
<sequence>MTWRLAKTVAESAVKMNSEILTRRTGTPELRAALASPPLAKIQLP</sequence>
<protein>
    <submittedName>
        <fullName evidence="1">Uncharacterized protein</fullName>
    </submittedName>
</protein>
<gene>
    <name evidence="1" type="ORF">KBTEX_04546</name>
</gene>
<dbReference type="EMBL" id="MN080132">
    <property type="protein sequence ID" value="QEA08166.1"/>
    <property type="molecule type" value="Genomic_DNA"/>
</dbReference>